<gene>
    <name evidence="1" type="ORF">SAMN04487931_101434</name>
</gene>
<dbReference type="RefSeq" id="WP_014958230.1">
    <property type="nucleotide sequence ID" value="NZ_FNLL01000001.1"/>
</dbReference>
<organism evidence="1 2">
    <name type="scientific">Desulfobacula phenolica</name>
    <dbReference type="NCBI Taxonomy" id="90732"/>
    <lineage>
        <taxon>Bacteria</taxon>
        <taxon>Pseudomonadati</taxon>
        <taxon>Thermodesulfobacteriota</taxon>
        <taxon>Desulfobacteria</taxon>
        <taxon>Desulfobacterales</taxon>
        <taxon>Desulfobacteraceae</taxon>
        <taxon>Desulfobacula</taxon>
    </lineage>
</organism>
<proteinExistence type="predicted"/>
<sequence>MHEFLILNEESLPFKTKIDANNHLIHFFQVVKVAFQARVSPIRVSEQFDSHWYNILLSDNYFLREWIKNQDRDYSMRIKSLISSTDIPQIPIDDINCVDHFKLSEFCLASDNTVKTPSLGAAFMLDAVAVSFLSSDLWDLSGIALLWDTIDENGEIEKKKCVAKNAARVEHWKRHFEQLQEQRKESSRKGTLLWDKRNIEFSNLIFCNDCKKNFTNLSINRANYNQLWNNLKLLNDNISECNSDKKLKKLTQLNFTDESSRVKEK</sequence>
<name>A0A1H2DRB8_9BACT</name>
<protein>
    <submittedName>
        <fullName evidence="1">Uncharacterized protein</fullName>
    </submittedName>
</protein>
<evidence type="ECO:0000313" key="1">
    <source>
        <dbReference type="EMBL" id="SDT84908.1"/>
    </source>
</evidence>
<keyword evidence="2" id="KW-1185">Reference proteome</keyword>
<dbReference type="EMBL" id="FNLL01000001">
    <property type="protein sequence ID" value="SDT84908.1"/>
    <property type="molecule type" value="Genomic_DNA"/>
</dbReference>
<dbReference type="Proteomes" id="UP000199608">
    <property type="component" value="Unassembled WGS sequence"/>
</dbReference>
<evidence type="ECO:0000313" key="2">
    <source>
        <dbReference type="Proteomes" id="UP000199608"/>
    </source>
</evidence>
<dbReference type="AlphaFoldDB" id="A0A1H2DRB8"/>
<accession>A0A1H2DRB8</accession>
<reference evidence="2" key="1">
    <citation type="submission" date="2016-10" db="EMBL/GenBank/DDBJ databases">
        <authorList>
            <person name="Varghese N."/>
            <person name="Submissions S."/>
        </authorList>
    </citation>
    <scope>NUCLEOTIDE SEQUENCE [LARGE SCALE GENOMIC DNA]</scope>
    <source>
        <strain evidence="2">DSM 3384</strain>
    </source>
</reference>